<gene>
    <name evidence="2" type="ORF">P0Y49_04495</name>
</gene>
<evidence type="ECO:0000313" key="2">
    <source>
        <dbReference type="EMBL" id="WEK20396.1"/>
    </source>
</evidence>
<dbReference type="AlphaFoldDB" id="A0AAJ5WB40"/>
<evidence type="ECO:0000259" key="1">
    <source>
        <dbReference type="Pfam" id="PF21941"/>
    </source>
</evidence>
<dbReference type="Proteomes" id="UP001214530">
    <property type="component" value="Chromosome"/>
</dbReference>
<name>A0AAJ5WB40_9SPHI</name>
<reference evidence="2" key="1">
    <citation type="submission" date="2023-03" db="EMBL/GenBank/DDBJ databases">
        <title>Andean soil-derived lignocellulolytic bacterial consortium as a source of novel taxa and putative plastic-active enzymes.</title>
        <authorList>
            <person name="Diaz-Garcia L."/>
            <person name="Chuvochina M."/>
            <person name="Feuerriegel G."/>
            <person name="Bunk B."/>
            <person name="Sproer C."/>
            <person name="Streit W.R."/>
            <person name="Rodriguez L.M."/>
            <person name="Overmann J."/>
            <person name="Jimenez D.J."/>
        </authorList>
    </citation>
    <scope>NUCLEOTIDE SEQUENCE</scope>
    <source>
        <strain evidence="2">MAG 3858</strain>
    </source>
</reference>
<accession>A0AAJ5WB40</accession>
<organism evidence="2 3">
    <name type="scientific">Candidatus Pedobacter colombiensis</name>
    <dbReference type="NCBI Taxonomy" id="3121371"/>
    <lineage>
        <taxon>Bacteria</taxon>
        <taxon>Pseudomonadati</taxon>
        <taxon>Bacteroidota</taxon>
        <taxon>Sphingobacteriia</taxon>
        <taxon>Sphingobacteriales</taxon>
        <taxon>Sphingobacteriaceae</taxon>
        <taxon>Pedobacter</taxon>
    </lineage>
</organism>
<dbReference type="InterPro" id="IPR047740">
    <property type="entry name" value="SMEK_dom"/>
</dbReference>
<sequence>MKQSHLVPVINDLLTQSSIEVRDKGKLKLYDVNVISEDVFAPILSIFFDVKLENLNKEKSNFPGIDLSSQEHETIGDKKKRVAFQITSTNSIAKIKKTLQMYVKHELYKEFDRVYIYNLDEKQSSYQASSLKEVEGIIDGKFEFDLTNNVLDRTDLQAMLGSVKDISKIERIHRLLEDQYVYKKKSLLSLEIWERDGKLGYGFSNLIDSIDATTYSTLIENGISGDAKELLKILFERYNSSFSANYEKNKPLNYPNLGFNTYLKAGFQQLEDSYKEVSDLVPSDLSSEELMKSISSSIDGLRKNLNESDFPLVNDPINHPAIQFVKATAQDILKDSGLDPEIIQSFIKDYNQHIANTVKEVFGPENYAQHIETTKEMWIRENEKELLLHQKNLNCLGFVDGEELEYQEAFGTWVDVRNYGMHYEEDGDNRHDRSYDYNKNFNRVRRGEEDLKPVSEMIDEYFLASSKKADDYLNNILFMIADFGKGKTSFLKNYASNLAQSYLKTHQGLFPVYLNLNQYDRYSNSPTLGIIANYLAKVFKIDIKSDYFRKKEYIFLIDSLDESGELSESHIDRVVKDILEIQNLDSINQRKNRVVVATRPIAKGLKEQISKYRPHEISFPDNKGVYSEITENYISFYGFKQTQFDQYIEFALKKFIVNKNIQTKTFSGLSKKILQSVESGKPIALYETLLNDVLKASELSRPIFAYMIYKLISSNTDFIDLGKVGVYISFLNQLTKEAKHKDDIAHKVNIREEFTYRNVLHASAILWQYKRHSNEQISLTKADICRTIDESEIDRDDRIVLSKFDDIASIHFLSHSYLGEKENTLHFQHQSFAEILLAEYYLKVFIKYAIDDDTDVEEASIRLNIGIPTDQTVLFLRGLITLLRECVEGDPKNPSIYNKRELLIPLLASIAIKKHNKKLYSTRLNITWFENHEEDLYRSNKLSSRIVQDFPIKLATLEKIQRLCEKIIESPMNYSLGEFSSQTILYKNELMATSGRVINVNIEKWFALLTGNLVANDIANRIFFNTNVKFWHLFRMIKNWNFEKGLISNWGGDLFKGINMKDNRNFVSYSHLVLNHIDFSYSYFCSLEIEDSALRSCNFSNSTFDMVRIQSSDIQNTRFDNIILKDVESPEDDPFFYGPFSLMFCFISQGVMFPRKLNNILQGNSSGISNFGAEVAHVIEYSHVFEDFEHIRGLFKVLMSKGVSRTVILSAFVFIEDPEPGEETELQSLSSMFKSLITSVFMEVEQEKKDKIILPAIVDLSVN</sequence>
<dbReference type="EMBL" id="CP119313">
    <property type="protein sequence ID" value="WEK20396.1"/>
    <property type="molecule type" value="Genomic_DNA"/>
</dbReference>
<dbReference type="Gene3D" id="3.40.50.300">
    <property type="entry name" value="P-loop containing nucleotide triphosphate hydrolases"/>
    <property type="match status" value="1"/>
</dbReference>
<feature type="domain" description="SMEK" evidence="1">
    <location>
        <begin position="10"/>
        <end position="157"/>
    </location>
</feature>
<dbReference type="SUPFAM" id="SSF141571">
    <property type="entry name" value="Pentapeptide repeat-like"/>
    <property type="match status" value="1"/>
</dbReference>
<dbReference type="Pfam" id="PF21941">
    <property type="entry name" value="SMEK_N"/>
    <property type="match status" value="1"/>
</dbReference>
<dbReference type="Gene3D" id="2.160.20.80">
    <property type="entry name" value="E3 ubiquitin-protein ligase SopA"/>
    <property type="match status" value="1"/>
</dbReference>
<protein>
    <submittedName>
        <fullName evidence="2">SMEK domain-containing protein</fullName>
    </submittedName>
</protein>
<dbReference type="InterPro" id="IPR027417">
    <property type="entry name" value="P-loop_NTPase"/>
</dbReference>
<dbReference type="NCBIfam" id="NF033859">
    <property type="entry name" value="SMEK_N"/>
    <property type="match status" value="1"/>
</dbReference>
<proteinExistence type="predicted"/>
<evidence type="ECO:0000313" key="3">
    <source>
        <dbReference type="Proteomes" id="UP001214530"/>
    </source>
</evidence>